<keyword evidence="3" id="KW-1185">Reference proteome</keyword>
<dbReference type="SUPFAM" id="SSF52788">
    <property type="entry name" value="Phosphotyrosine protein phosphatases I"/>
    <property type="match status" value="1"/>
</dbReference>
<dbReference type="InterPro" id="IPR023485">
    <property type="entry name" value="Ptyr_pPase"/>
</dbReference>
<protein>
    <recommendedName>
        <fullName evidence="1">Phosphotyrosine protein phosphatase I domain-containing protein</fullName>
    </recommendedName>
</protein>
<proteinExistence type="predicted"/>
<dbReference type="Proteomes" id="UP000475214">
    <property type="component" value="Unassembled WGS sequence"/>
</dbReference>
<gene>
    <name evidence="2" type="ORF">G1H10_08325</name>
</gene>
<comment type="caution">
    <text evidence="2">The sequence shown here is derived from an EMBL/GenBank/DDBJ whole genome shotgun (WGS) entry which is preliminary data.</text>
</comment>
<dbReference type="Pfam" id="PF01451">
    <property type="entry name" value="LMWPc"/>
    <property type="match status" value="1"/>
</dbReference>
<dbReference type="EMBL" id="JAAGOA010000005">
    <property type="protein sequence ID" value="NEE00175.1"/>
    <property type="molecule type" value="Genomic_DNA"/>
</dbReference>
<evidence type="ECO:0000313" key="3">
    <source>
        <dbReference type="Proteomes" id="UP000475214"/>
    </source>
</evidence>
<dbReference type="AlphaFoldDB" id="A0A6L9S405"/>
<evidence type="ECO:0000313" key="2">
    <source>
        <dbReference type="EMBL" id="NEE00175.1"/>
    </source>
</evidence>
<accession>A0A6L9S405</accession>
<feature type="domain" description="Phosphotyrosine protein phosphatase I" evidence="1">
    <location>
        <begin position="2"/>
        <end position="101"/>
    </location>
</feature>
<sequence length="198" mass="21840">MLAERLARRYMVGRRSAFVEQFHVSSAGTQAIPGRPMHPYVGDVLRLRDADVGDFASRRLTGRLVSESDLVLTATTEERDRAISMAPAALGMTFAMCEFARLVSLAEHGYEGLGEDAFEHERSEGFGRLDGDTARTARSVVSAVHRIRGQAPYAPPTTDDIPDPLPTRKAFEECADHVEASVLRGLDFIRRAIDDGHR</sequence>
<organism evidence="2 3">
    <name type="scientific">Phytoactinopolyspora halotolerans</name>
    <dbReference type="NCBI Taxonomy" id="1981512"/>
    <lineage>
        <taxon>Bacteria</taxon>
        <taxon>Bacillati</taxon>
        <taxon>Actinomycetota</taxon>
        <taxon>Actinomycetes</taxon>
        <taxon>Jiangellales</taxon>
        <taxon>Jiangellaceae</taxon>
        <taxon>Phytoactinopolyspora</taxon>
    </lineage>
</organism>
<dbReference type="InterPro" id="IPR036196">
    <property type="entry name" value="Ptyr_pPase_sf"/>
</dbReference>
<reference evidence="2 3" key="1">
    <citation type="submission" date="2020-02" db="EMBL/GenBank/DDBJ databases">
        <authorList>
            <person name="Li X.-J."/>
            <person name="Han X.-M."/>
        </authorList>
    </citation>
    <scope>NUCLEOTIDE SEQUENCE [LARGE SCALE GENOMIC DNA]</scope>
    <source>
        <strain evidence="2 3">CCTCC AB 2017055</strain>
    </source>
</reference>
<dbReference type="Gene3D" id="3.40.50.2300">
    <property type="match status" value="1"/>
</dbReference>
<evidence type="ECO:0000259" key="1">
    <source>
        <dbReference type="Pfam" id="PF01451"/>
    </source>
</evidence>
<name>A0A6L9S405_9ACTN</name>